<dbReference type="PROSITE" id="PS51257">
    <property type="entry name" value="PROKAR_LIPOPROTEIN"/>
    <property type="match status" value="1"/>
</dbReference>
<feature type="chain" id="PRO_5039279593" description="Lipoprotein" evidence="1">
    <location>
        <begin position="23"/>
        <end position="239"/>
    </location>
</feature>
<reference evidence="2 3" key="1">
    <citation type="submission" date="2016-02" db="EMBL/GenBank/DDBJ databases">
        <authorList>
            <consortium name="Pathogen Informatics"/>
        </authorList>
    </citation>
    <scope>NUCLEOTIDE SEQUENCE [LARGE SCALE GENOMIC DNA]</scope>
    <source>
        <strain evidence="2 3">LSS95</strain>
    </source>
</reference>
<dbReference type="RefSeq" id="WP_044755357.1">
    <property type="nucleotide sequence ID" value="NZ_CEEK01000154.1"/>
</dbReference>
<gene>
    <name evidence="2" type="ORF">ERS132457_01038</name>
</gene>
<evidence type="ECO:0000256" key="1">
    <source>
        <dbReference type="SAM" id="SignalP"/>
    </source>
</evidence>
<evidence type="ECO:0000313" key="3">
    <source>
        <dbReference type="Proteomes" id="UP000069831"/>
    </source>
</evidence>
<sequence length="239" mass="26517">MKKCSLYSKLFIGGLSISFLVACSSNQTTSSSSQSVSEVNNFAFVQKANENVENIWYVIEDSNDDYQLSKDDEIENVYLTKNGMMDVYYVGSLPGEEPLTLSFLKDKSNSEIKELVRQRGEAYISSFLETLSQSTKPSIDDLLNKPVKATVETDSTGNTVVEEKIHYADFDLDSDNNFVPGGESYNIFNSTISGYIYDTYYVGYAGNGTTKSSFLVISAPNENVSISFDTLDTENVSEE</sequence>
<keyword evidence="1" id="KW-0732">Signal</keyword>
<protein>
    <recommendedName>
        <fullName evidence="4">Lipoprotein</fullName>
    </recommendedName>
</protein>
<evidence type="ECO:0000313" key="2">
    <source>
        <dbReference type="EMBL" id="CYV83233.1"/>
    </source>
</evidence>
<accession>A0A0Z8L3M9</accession>
<feature type="signal peptide" evidence="1">
    <location>
        <begin position="1"/>
        <end position="22"/>
    </location>
</feature>
<dbReference type="Proteomes" id="UP000069831">
    <property type="component" value="Unassembled WGS sequence"/>
</dbReference>
<name>A0A0Z8L3M9_STRSU</name>
<dbReference type="EMBL" id="FIIR01000009">
    <property type="protein sequence ID" value="CYV83233.1"/>
    <property type="molecule type" value="Genomic_DNA"/>
</dbReference>
<proteinExistence type="predicted"/>
<organism evidence="2 3">
    <name type="scientific">Streptococcus suis</name>
    <dbReference type="NCBI Taxonomy" id="1307"/>
    <lineage>
        <taxon>Bacteria</taxon>
        <taxon>Bacillati</taxon>
        <taxon>Bacillota</taxon>
        <taxon>Bacilli</taxon>
        <taxon>Lactobacillales</taxon>
        <taxon>Streptococcaceae</taxon>
        <taxon>Streptococcus</taxon>
    </lineage>
</organism>
<evidence type="ECO:0008006" key="4">
    <source>
        <dbReference type="Google" id="ProtNLM"/>
    </source>
</evidence>
<dbReference type="AlphaFoldDB" id="A0A0Z8L3M9"/>